<feature type="compositionally biased region" description="Basic and acidic residues" evidence="1">
    <location>
        <begin position="435"/>
        <end position="473"/>
    </location>
</feature>
<feature type="transmembrane region" description="Helical" evidence="2">
    <location>
        <begin position="102"/>
        <end position="120"/>
    </location>
</feature>
<keyword evidence="2" id="KW-1133">Transmembrane helix</keyword>
<comment type="caution">
    <text evidence="3">The sequence shown here is derived from an EMBL/GenBank/DDBJ whole genome shotgun (WGS) entry which is preliminary data.</text>
</comment>
<dbReference type="Proteomes" id="UP000248128">
    <property type="component" value="Unassembled WGS sequence"/>
</dbReference>
<evidence type="ECO:0000256" key="2">
    <source>
        <dbReference type="SAM" id="Phobius"/>
    </source>
</evidence>
<name>A0A318MG66_9BIFI</name>
<feature type="compositionally biased region" description="Polar residues" evidence="1">
    <location>
        <begin position="317"/>
        <end position="326"/>
    </location>
</feature>
<keyword evidence="2" id="KW-0812">Transmembrane</keyword>
<dbReference type="AlphaFoldDB" id="A0A318MG66"/>
<protein>
    <recommendedName>
        <fullName evidence="5">YjbE family integral membrane protein</fullName>
    </recommendedName>
</protein>
<evidence type="ECO:0000313" key="4">
    <source>
        <dbReference type="Proteomes" id="UP000248128"/>
    </source>
</evidence>
<feature type="transmembrane region" description="Helical" evidence="2">
    <location>
        <begin position="126"/>
        <end position="145"/>
    </location>
</feature>
<keyword evidence="2" id="KW-0472">Membrane</keyword>
<feature type="compositionally biased region" description="Low complexity" evidence="1">
    <location>
        <begin position="203"/>
        <end position="217"/>
    </location>
</feature>
<feature type="compositionally biased region" description="Basic and acidic residues" evidence="1">
    <location>
        <begin position="403"/>
        <end position="426"/>
    </location>
</feature>
<feature type="region of interest" description="Disordered" evidence="1">
    <location>
        <begin position="397"/>
        <end position="493"/>
    </location>
</feature>
<feature type="compositionally biased region" description="Polar residues" evidence="1">
    <location>
        <begin position="249"/>
        <end position="264"/>
    </location>
</feature>
<evidence type="ECO:0008006" key="5">
    <source>
        <dbReference type="Google" id="ProtNLM"/>
    </source>
</evidence>
<feature type="compositionally biased region" description="Low complexity" evidence="1">
    <location>
        <begin position="269"/>
        <end position="315"/>
    </location>
</feature>
<dbReference type="EMBL" id="QGLK01000005">
    <property type="protein sequence ID" value="PXY86556.1"/>
    <property type="molecule type" value="Genomic_DNA"/>
</dbReference>
<gene>
    <name evidence="3" type="ORF">DKK74_06930</name>
</gene>
<reference evidence="3 4" key="1">
    <citation type="submission" date="2018-05" db="EMBL/GenBank/DDBJ databases">
        <title>Reference genomes for bee gut microbiota database.</title>
        <authorList>
            <person name="Ellegaard K.M."/>
        </authorList>
    </citation>
    <scope>NUCLEOTIDE SEQUENCE [LARGE SCALE GENOMIC DNA]</scope>
    <source>
        <strain evidence="3 4">ESL0199</strain>
    </source>
</reference>
<feature type="region of interest" description="Disordered" evidence="1">
    <location>
        <begin position="157"/>
        <end position="385"/>
    </location>
</feature>
<feature type="compositionally biased region" description="Polar residues" evidence="1">
    <location>
        <begin position="170"/>
        <end position="179"/>
    </location>
</feature>
<accession>A0A318MG66</accession>
<feature type="compositionally biased region" description="Basic and acidic residues" evidence="1">
    <location>
        <begin position="344"/>
        <end position="355"/>
    </location>
</feature>
<evidence type="ECO:0000256" key="1">
    <source>
        <dbReference type="SAM" id="MobiDB-lite"/>
    </source>
</evidence>
<organism evidence="3 4">
    <name type="scientific">Bifidobacterium asteroides</name>
    <dbReference type="NCBI Taxonomy" id="1684"/>
    <lineage>
        <taxon>Bacteria</taxon>
        <taxon>Bacillati</taxon>
        <taxon>Actinomycetota</taxon>
        <taxon>Actinomycetes</taxon>
        <taxon>Bifidobacteriales</taxon>
        <taxon>Bifidobacteriaceae</taxon>
        <taxon>Bifidobacterium</taxon>
    </lineage>
</organism>
<proteinExistence type="predicted"/>
<feature type="transmembrane region" description="Helical" evidence="2">
    <location>
        <begin position="6"/>
        <end position="25"/>
    </location>
</feature>
<sequence length="493" mass="52988">MVYESLSSIMVLVIAVILVLGWLPFRTVKGMKRASEHRQDRLSTSLHMVGREDGMRFCDRQSRTVKGLVMQQGQQDGNRLSQAQRIKQIRQLRRAAIRRRRILVLTLLVITLLVAGLSYLVGYSPWFTLIPLALVIVVLAAGAHASAQARTWERNLAQRRARQRRQQAASLTKSKTSGRPVQAKNEGRTETATDVLDQGEIRQTLAQAKADQQAALKARQHNSTKPAKPSAGTSKAKGSAGSVKPNEKTAAQTGHTSNRQPVTKKTSEQTPAKQAASQPAASKPAAAKSSKAQKAASKSATPKSSMDKSAASKSAVRPTSSHSMPAQSAGAHSGKSGSVSASIGKEHQASSDQDSKSAASSSSAKAQEDATNELERINPSPALDAFDMAAGQDLISFSLGSARGEEADKDGKNNEDEGPHSLEIKSTRQVSVARPPEKKQPDQKKAQKKADGRPDDFHEREMQAQVEAPDRSENSLSIGVEAILARRRPSAKS</sequence>
<evidence type="ECO:0000313" key="3">
    <source>
        <dbReference type="EMBL" id="PXY86556.1"/>
    </source>
</evidence>
<feature type="compositionally biased region" description="Low complexity" evidence="1">
    <location>
        <begin position="356"/>
        <end position="365"/>
    </location>
</feature>